<evidence type="ECO:0000256" key="12">
    <source>
        <dbReference type="PIRSR" id="PIRSR611150-2"/>
    </source>
</evidence>
<name>A0AAE0HTF7_9PEZI</name>
<organism evidence="14 15">
    <name type="scientific">Apodospora peruviana</name>
    <dbReference type="NCBI Taxonomy" id="516989"/>
    <lineage>
        <taxon>Eukaryota</taxon>
        <taxon>Fungi</taxon>
        <taxon>Dikarya</taxon>
        <taxon>Ascomycota</taxon>
        <taxon>Pezizomycotina</taxon>
        <taxon>Sordariomycetes</taxon>
        <taxon>Sordariomycetidae</taxon>
        <taxon>Sordariales</taxon>
        <taxon>Lasiosphaeriaceae</taxon>
        <taxon>Apodospora</taxon>
    </lineage>
</organism>
<dbReference type="InterPro" id="IPR000675">
    <property type="entry name" value="Cutinase/axe"/>
</dbReference>
<dbReference type="GO" id="GO:0016052">
    <property type="term" value="P:carbohydrate catabolic process"/>
    <property type="evidence" value="ECO:0007669"/>
    <property type="project" value="TreeGrafter"/>
</dbReference>
<evidence type="ECO:0000313" key="15">
    <source>
        <dbReference type="Proteomes" id="UP001283341"/>
    </source>
</evidence>
<evidence type="ECO:0000313" key="14">
    <source>
        <dbReference type="EMBL" id="KAK3312297.1"/>
    </source>
</evidence>
<dbReference type="InterPro" id="IPR029058">
    <property type="entry name" value="AB_hydrolase_fold"/>
</dbReference>
<dbReference type="SUPFAM" id="SSF53474">
    <property type="entry name" value="alpha/beta-Hydrolases"/>
    <property type="match status" value="1"/>
</dbReference>
<dbReference type="AlphaFoldDB" id="A0AAE0HTF7"/>
<keyword evidence="4 13" id="KW-0719">Serine esterase</keyword>
<dbReference type="InterPro" id="IPR043580">
    <property type="entry name" value="CUTINASE_1"/>
</dbReference>
<dbReference type="InterPro" id="IPR011150">
    <property type="entry name" value="Cutinase_monf"/>
</dbReference>
<feature type="active site" evidence="11">
    <location>
        <position position="201"/>
    </location>
</feature>
<feature type="disulfide bond" evidence="12">
    <location>
        <begin position="57"/>
        <end position="135"/>
    </location>
</feature>
<dbReference type="FunFam" id="3.40.50.1820:FF:000235">
    <property type="entry name" value="Cutinase 1"/>
    <property type="match status" value="1"/>
</dbReference>
<dbReference type="GO" id="GO:0005576">
    <property type="term" value="C:extracellular region"/>
    <property type="evidence" value="ECO:0007669"/>
    <property type="project" value="UniProtKB-SubCell"/>
</dbReference>
<comment type="caution">
    <text evidence="14">The sequence shown here is derived from an EMBL/GenBank/DDBJ whole genome shotgun (WGS) entry which is preliminary data.</text>
</comment>
<keyword evidence="8" id="KW-0843">Virulence</keyword>
<feature type="active site" description="Nucleophile" evidence="11">
    <location>
        <position position="146"/>
    </location>
</feature>
<evidence type="ECO:0000256" key="3">
    <source>
        <dbReference type="ARBA" id="ARBA00013095"/>
    </source>
</evidence>
<sequence>MKFFAPATLLFGLAAAAPSRVGVEEIRSWELLKAHTQSLEVRASSTTRNELQAGGACPPVIFIFARGSTEGGNLGSLGPSIADVLEATYGGANVWVQGVGGAYTADLLDNVLSDGTTRAAITEMKNLFALANSKCPSAKIVAGGYSQGAALTAAAIRDSSATIREQIKGVVLFGYTKNLQNSGKIPNYPANRLTVYCAFGDLVCTGSLVVTAAHLTYGDEAEDEAPKFLISKINSS</sequence>
<dbReference type="InterPro" id="IPR043579">
    <property type="entry name" value="CUTINASE_2"/>
</dbReference>
<dbReference type="EC" id="3.1.1.74" evidence="3 13"/>
<dbReference type="PROSITE" id="PS00931">
    <property type="entry name" value="CUTINASE_2"/>
    <property type="match status" value="1"/>
</dbReference>
<comment type="function">
    <text evidence="13">Catalyzes the hydrolysis of complex carboxylic polyesters found in the cell wall of plants. Degrades cutin, a macromolecule that forms the structure of the plant cuticle.</text>
</comment>
<keyword evidence="7 13" id="KW-0378">Hydrolase</keyword>
<evidence type="ECO:0000256" key="13">
    <source>
        <dbReference type="RuleBase" id="RU361263"/>
    </source>
</evidence>
<gene>
    <name evidence="14" type="ORF">B0H66DRAFT_396453</name>
</gene>
<dbReference type="Pfam" id="PF01083">
    <property type="entry name" value="Cutinase"/>
    <property type="match status" value="1"/>
</dbReference>
<accession>A0AAE0HTF7</accession>
<evidence type="ECO:0000256" key="1">
    <source>
        <dbReference type="ARBA" id="ARBA00004613"/>
    </source>
</evidence>
<evidence type="ECO:0000256" key="2">
    <source>
        <dbReference type="ARBA" id="ARBA00007534"/>
    </source>
</evidence>
<dbReference type="PROSITE" id="PS00155">
    <property type="entry name" value="CUTINASE_1"/>
    <property type="match status" value="1"/>
</dbReference>
<keyword evidence="15" id="KW-1185">Reference proteome</keyword>
<comment type="subcellular location">
    <subcellularLocation>
        <location evidence="1 13">Secreted</location>
    </subcellularLocation>
</comment>
<dbReference type="PANTHER" id="PTHR48250:SF3">
    <property type="entry name" value="CUTINASE 1-RELATED"/>
    <property type="match status" value="1"/>
</dbReference>
<evidence type="ECO:0000256" key="8">
    <source>
        <dbReference type="ARBA" id="ARBA00023026"/>
    </source>
</evidence>
<keyword evidence="5 13" id="KW-0964">Secreted</keyword>
<feature type="chain" id="PRO_5041767032" description="Cutinase" evidence="13">
    <location>
        <begin position="17"/>
        <end position="236"/>
    </location>
</feature>
<protein>
    <recommendedName>
        <fullName evidence="3 13">Cutinase</fullName>
        <ecNumber evidence="3 13">3.1.1.74</ecNumber>
    </recommendedName>
</protein>
<evidence type="ECO:0000256" key="7">
    <source>
        <dbReference type="ARBA" id="ARBA00022801"/>
    </source>
</evidence>
<evidence type="ECO:0000256" key="10">
    <source>
        <dbReference type="ARBA" id="ARBA00034045"/>
    </source>
</evidence>
<proteinExistence type="inferred from homology"/>
<dbReference type="EMBL" id="JAUEDM010000009">
    <property type="protein sequence ID" value="KAK3312297.1"/>
    <property type="molecule type" value="Genomic_DNA"/>
</dbReference>
<comment type="catalytic activity">
    <reaction evidence="10 13">
        <text>cutin + H2O = cutin monomers.</text>
        <dbReference type="EC" id="3.1.1.74"/>
    </reaction>
</comment>
<feature type="active site" description="Proton donor/acceptor" evidence="11">
    <location>
        <position position="214"/>
    </location>
</feature>
<dbReference type="PRINTS" id="PR00129">
    <property type="entry name" value="CUTINASE"/>
</dbReference>
<comment type="similarity">
    <text evidence="2 13">Belongs to the cutinase family.</text>
</comment>
<evidence type="ECO:0000256" key="5">
    <source>
        <dbReference type="ARBA" id="ARBA00022525"/>
    </source>
</evidence>
<dbReference type="Gene3D" id="3.40.50.1820">
    <property type="entry name" value="alpha/beta hydrolase"/>
    <property type="match status" value="1"/>
</dbReference>
<evidence type="ECO:0000256" key="4">
    <source>
        <dbReference type="ARBA" id="ARBA00022487"/>
    </source>
</evidence>
<reference evidence="14" key="1">
    <citation type="journal article" date="2023" name="Mol. Phylogenet. Evol.">
        <title>Genome-scale phylogeny and comparative genomics of the fungal order Sordariales.</title>
        <authorList>
            <person name="Hensen N."/>
            <person name="Bonometti L."/>
            <person name="Westerberg I."/>
            <person name="Brannstrom I.O."/>
            <person name="Guillou S."/>
            <person name="Cros-Aarteil S."/>
            <person name="Calhoun S."/>
            <person name="Haridas S."/>
            <person name="Kuo A."/>
            <person name="Mondo S."/>
            <person name="Pangilinan J."/>
            <person name="Riley R."/>
            <person name="LaButti K."/>
            <person name="Andreopoulos B."/>
            <person name="Lipzen A."/>
            <person name="Chen C."/>
            <person name="Yan M."/>
            <person name="Daum C."/>
            <person name="Ng V."/>
            <person name="Clum A."/>
            <person name="Steindorff A."/>
            <person name="Ohm R.A."/>
            <person name="Martin F."/>
            <person name="Silar P."/>
            <person name="Natvig D.O."/>
            <person name="Lalanne C."/>
            <person name="Gautier V."/>
            <person name="Ament-Velasquez S.L."/>
            <person name="Kruys A."/>
            <person name="Hutchinson M.I."/>
            <person name="Powell A.J."/>
            <person name="Barry K."/>
            <person name="Miller A.N."/>
            <person name="Grigoriev I.V."/>
            <person name="Debuchy R."/>
            <person name="Gladieux P."/>
            <person name="Hiltunen Thoren M."/>
            <person name="Johannesson H."/>
        </authorList>
    </citation>
    <scope>NUCLEOTIDE SEQUENCE</scope>
    <source>
        <strain evidence="14">CBS 118394</strain>
    </source>
</reference>
<keyword evidence="6 13" id="KW-0732">Signal</keyword>
<evidence type="ECO:0000256" key="6">
    <source>
        <dbReference type="ARBA" id="ARBA00022729"/>
    </source>
</evidence>
<feature type="disulfide bond" evidence="12">
    <location>
        <begin position="197"/>
        <end position="204"/>
    </location>
</feature>
<dbReference type="Proteomes" id="UP001283341">
    <property type="component" value="Unassembled WGS sequence"/>
</dbReference>
<dbReference type="SMART" id="SM01110">
    <property type="entry name" value="Cutinase"/>
    <property type="match status" value="1"/>
</dbReference>
<dbReference type="PANTHER" id="PTHR48250">
    <property type="entry name" value="CUTINASE 2-RELATED"/>
    <property type="match status" value="1"/>
</dbReference>
<reference evidence="14" key="2">
    <citation type="submission" date="2023-06" db="EMBL/GenBank/DDBJ databases">
        <authorList>
            <consortium name="Lawrence Berkeley National Laboratory"/>
            <person name="Haridas S."/>
            <person name="Hensen N."/>
            <person name="Bonometti L."/>
            <person name="Westerberg I."/>
            <person name="Brannstrom I.O."/>
            <person name="Guillou S."/>
            <person name="Cros-Aarteil S."/>
            <person name="Calhoun S."/>
            <person name="Kuo A."/>
            <person name="Mondo S."/>
            <person name="Pangilinan J."/>
            <person name="Riley R."/>
            <person name="Labutti K."/>
            <person name="Andreopoulos B."/>
            <person name="Lipzen A."/>
            <person name="Chen C."/>
            <person name="Yanf M."/>
            <person name="Daum C."/>
            <person name="Ng V."/>
            <person name="Clum A."/>
            <person name="Steindorff A."/>
            <person name="Ohm R."/>
            <person name="Martin F."/>
            <person name="Silar P."/>
            <person name="Natvig D."/>
            <person name="Lalanne C."/>
            <person name="Gautier V."/>
            <person name="Ament-Velasquez S.L."/>
            <person name="Kruys A."/>
            <person name="Hutchinson M.I."/>
            <person name="Powell A.J."/>
            <person name="Barry K."/>
            <person name="Miller A.N."/>
            <person name="Grigoriev I.V."/>
            <person name="Debuchy R."/>
            <person name="Gladieux P."/>
            <person name="Thoren M.H."/>
            <person name="Johannesson H."/>
        </authorList>
    </citation>
    <scope>NUCLEOTIDE SEQUENCE</scope>
    <source>
        <strain evidence="14">CBS 118394</strain>
    </source>
</reference>
<keyword evidence="9 12" id="KW-1015">Disulfide bond</keyword>
<evidence type="ECO:0000256" key="11">
    <source>
        <dbReference type="PIRSR" id="PIRSR611150-1"/>
    </source>
</evidence>
<dbReference type="GO" id="GO:0050525">
    <property type="term" value="F:cutinase activity"/>
    <property type="evidence" value="ECO:0007669"/>
    <property type="project" value="UniProtKB-UniRule"/>
</dbReference>
<feature type="signal peptide" evidence="13">
    <location>
        <begin position="1"/>
        <end position="16"/>
    </location>
</feature>
<evidence type="ECO:0000256" key="9">
    <source>
        <dbReference type="ARBA" id="ARBA00023157"/>
    </source>
</evidence>